<keyword evidence="10" id="KW-0812">Transmembrane</keyword>
<feature type="transmembrane region" description="Helical" evidence="10">
    <location>
        <begin position="20"/>
        <end position="40"/>
    </location>
</feature>
<organism evidence="11 12">
    <name type="scientific">Favolaschia claudopus</name>
    <dbReference type="NCBI Taxonomy" id="2862362"/>
    <lineage>
        <taxon>Eukaryota</taxon>
        <taxon>Fungi</taxon>
        <taxon>Dikarya</taxon>
        <taxon>Basidiomycota</taxon>
        <taxon>Agaricomycotina</taxon>
        <taxon>Agaricomycetes</taxon>
        <taxon>Agaricomycetidae</taxon>
        <taxon>Agaricales</taxon>
        <taxon>Marasmiineae</taxon>
        <taxon>Mycenaceae</taxon>
        <taxon>Favolaschia</taxon>
    </lineage>
</organism>
<dbReference type="AlphaFoldDB" id="A0AAW0DQ63"/>
<evidence type="ECO:0000256" key="5">
    <source>
        <dbReference type="ARBA" id="ARBA00022723"/>
    </source>
</evidence>
<dbReference type="PRINTS" id="PR00463">
    <property type="entry name" value="EP450I"/>
</dbReference>
<accession>A0AAW0DQ63</accession>
<keyword evidence="10" id="KW-0472">Membrane</keyword>
<keyword evidence="4 9" id="KW-0349">Heme</keyword>
<dbReference type="Proteomes" id="UP001362999">
    <property type="component" value="Unassembled WGS sequence"/>
</dbReference>
<evidence type="ECO:0000256" key="7">
    <source>
        <dbReference type="ARBA" id="ARBA00023004"/>
    </source>
</evidence>
<evidence type="ECO:0000256" key="10">
    <source>
        <dbReference type="SAM" id="Phobius"/>
    </source>
</evidence>
<proteinExistence type="inferred from homology"/>
<dbReference type="InterPro" id="IPR002401">
    <property type="entry name" value="Cyt_P450_E_grp-I"/>
</dbReference>
<comment type="caution">
    <text evidence="11">The sequence shown here is derived from an EMBL/GenBank/DDBJ whole genome shotgun (WGS) entry which is preliminary data.</text>
</comment>
<dbReference type="GO" id="GO:0004497">
    <property type="term" value="F:monooxygenase activity"/>
    <property type="evidence" value="ECO:0007669"/>
    <property type="project" value="UniProtKB-KW"/>
</dbReference>
<dbReference type="PANTHER" id="PTHR46300:SF6">
    <property type="entry name" value="CYTOCHROME P450 2C30"/>
    <property type="match status" value="1"/>
</dbReference>
<evidence type="ECO:0000256" key="8">
    <source>
        <dbReference type="ARBA" id="ARBA00023033"/>
    </source>
</evidence>
<dbReference type="InterPro" id="IPR036396">
    <property type="entry name" value="Cyt_P450_sf"/>
</dbReference>
<dbReference type="InterPro" id="IPR050364">
    <property type="entry name" value="Cytochrome_P450_fung"/>
</dbReference>
<keyword evidence="5 9" id="KW-0479">Metal-binding</keyword>
<comment type="pathway">
    <text evidence="2">Secondary metabolite biosynthesis.</text>
</comment>
<evidence type="ECO:0000313" key="11">
    <source>
        <dbReference type="EMBL" id="KAK7052541.1"/>
    </source>
</evidence>
<evidence type="ECO:0000313" key="12">
    <source>
        <dbReference type="Proteomes" id="UP001362999"/>
    </source>
</evidence>
<dbReference type="PANTHER" id="PTHR46300">
    <property type="entry name" value="P450, PUTATIVE (EUROFUNG)-RELATED-RELATED"/>
    <property type="match status" value="1"/>
</dbReference>
<name>A0AAW0DQ63_9AGAR</name>
<keyword evidence="12" id="KW-1185">Reference proteome</keyword>
<dbReference type="SUPFAM" id="SSF48264">
    <property type="entry name" value="Cytochrome P450"/>
    <property type="match status" value="1"/>
</dbReference>
<gene>
    <name evidence="11" type="ORF">R3P38DRAFT_3595589</name>
</gene>
<keyword evidence="8" id="KW-0503">Monooxygenase</keyword>
<comment type="cofactor">
    <cofactor evidence="1 9">
        <name>heme</name>
        <dbReference type="ChEBI" id="CHEBI:30413"/>
    </cofactor>
</comment>
<dbReference type="InterPro" id="IPR001128">
    <property type="entry name" value="Cyt_P450"/>
</dbReference>
<evidence type="ECO:0000256" key="1">
    <source>
        <dbReference type="ARBA" id="ARBA00001971"/>
    </source>
</evidence>
<evidence type="ECO:0000256" key="2">
    <source>
        <dbReference type="ARBA" id="ARBA00005179"/>
    </source>
</evidence>
<evidence type="ECO:0000256" key="9">
    <source>
        <dbReference type="PIRSR" id="PIRSR602401-1"/>
    </source>
</evidence>
<dbReference type="Gene3D" id="1.10.630.10">
    <property type="entry name" value="Cytochrome P450"/>
    <property type="match status" value="1"/>
</dbReference>
<dbReference type="GO" id="GO:0016705">
    <property type="term" value="F:oxidoreductase activity, acting on paired donors, with incorporation or reduction of molecular oxygen"/>
    <property type="evidence" value="ECO:0007669"/>
    <property type="project" value="InterPro"/>
</dbReference>
<evidence type="ECO:0000256" key="6">
    <source>
        <dbReference type="ARBA" id="ARBA00023002"/>
    </source>
</evidence>
<feature type="binding site" description="axial binding residue" evidence="9">
    <location>
        <position position="482"/>
    </location>
    <ligand>
        <name>heme</name>
        <dbReference type="ChEBI" id="CHEBI:30413"/>
    </ligand>
    <ligandPart>
        <name>Fe</name>
        <dbReference type="ChEBI" id="CHEBI:18248"/>
    </ligandPart>
</feature>
<keyword evidence="6" id="KW-0560">Oxidoreductase</keyword>
<comment type="similarity">
    <text evidence="3">Belongs to the cytochrome P450 family.</text>
</comment>
<dbReference type="Pfam" id="PF00067">
    <property type="entry name" value="p450"/>
    <property type="match status" value="1"/>
</dbReference>
<dbReference type="EMBL" id="JAWWNJ010000007">
    <property type="protein sequence ID" value="KAK7052541.1"/>
    <property type="molecule type" value="Genomic_DNA"/>
</dbReference>
<dbReference type="GO" id="GO:0020037">
    <property type="term" value="F:heme binding"/>
    <property type="evidence" value="ECO:0007669"/>
    <property type="project" value="InterPro"/>
</dbReference>
<evidence type="ECO:0000256" key="3">
    <source>
        <dbReference type="ARBA" id="ARBA00010617"/>
    </source>
</evidence>
<keyword evidence="10" id="KW-1133">Transmembrane helix</keyword>
<sequence>MGMPTSLAQSLTTLSASKYYGALIFFGLLLLCLYASRNLLLGPRRVKLPGPSGLPLVGNLFQMRAGHARSLADWTKLYGGMFRLSLGEREAVIINTYADVNKTLIQQGAAFQSRPEFKLWHGAFSRALDPDAPTTIGTTKFSEQISKYRRLLTAQTSAAKLPSFNHFAARRYFRLVRLLADSAKSGVAHDLGFHFWTTTIGVSADILFGQRFGEDMTRLVADVNIKAFRQRSLATPVHDYIPLVATGEQLLLTLASPLRLILRPLGFSTWLDSVYEAEEHAKELRDAEVAYCKELLQDLHKRLDAGDPTPSQMGDIFRTIDDGTLTPNEELRLATTLTGSGMSGGTGLTWLAAHLAAHPEMQEKAFRAIEEEYGGEVPDPLDTDRVEYIKALGTEAGRYFASIRLGFPRETHEDVTVDGVLIPKGVLVVYNSYQINRDPQRYDSPEEFVPERWMDGHYGRTDVKQPKVGVPHLNHGAGRRVCMGVPNVNKLFYGNLVLLLHFFKLERAPLGDAARDAVFPKLRAVGEASLEMHPIDDQVSVCDPQALPLAAGIKLTVRDPQALARWLAEGHRELDQWERPNPTLNAFESMPSEIVDPGIRGHY</sequence>
<dbReference type="GO" id="GO:0005506">
    <property type="term" value="F:iron ion binding"/>
    <property type="evidence" value="ECO:0007669"/>
    <property type="project" value="InterPro"/>
</dbReference>
<reference evidence="11 12" key="1">
    <citation type="journal article" date="2024" name="J Genomics">
        <title>Draft genome sequencing and assembly of Favolaschia claudopus CIRM-BRFM 2984 isolated from oak limbs.</title>
        <authorList>
            <person name="Navarro D."/>
            <person name="Drula E."/>
            <person name="Chaduli D."/>
            <person name="Cazenave R."/>
            <person name="Ahrendt S."/>
            <person name="Wang J."/>
            <person name="Lipzen A."/>
            <person name="Daum C."/>
            <person name="Barry K."/>
            <person name="Grigoriev I.V."/>
            <person name="Favel A."/>
            <person name="Rosso M.N."/>
            <person name="Martin F."/>
        </authorList>
    </citation>
    <scope>NUCLEOTIDE SEQUENCE [LARGE SCALE GENOMIC DNA]</scope>
    <source>
        <strain evidence="11 12">CIRM-BRFM 2984</strain>
    </source>
</reference>
<evidence type="ECO:0000256" key="4">
    <source>
        <dbReference type="ARBA" id="ARBA00022617"/>
    </source>
</evidence>
<keyword evidence="7 9" id="KW-0408">Iron</keyword>
<protein>
    <submittedName>
        <fullName evidence="11">Cytochrome P450 phenylacetate</fullName>
    </submittedName>
</protein>